<dbReference type="PANTHER" id="PTHR42920:SF5">
    <property type="entry name" value="EAMA DOMAIN-CONTAINING PROTEIN"/>
    <property type="match status" value="1"/>
</dbReference>
<dbReference type="EMBL" id="JBHMDM010000002">
    <property type="protein sequence ID" value="MFB9376197.1"/>
    <property type="molecule type" value="Genomic_DNA"/>
</dbReference>
<evidence type="ECO:0000313" key="11">
    <source>
        <dbReference type="Proteomes" id="UP001589748"/>
    </source>
</evidence>
<dbReference type="SUPFAM" id="SSF103481">
    <property type="entry name" value="Multidrug resistance efflux transporter EmrE"/>
    <property type="match status" value="2"/>
</dbReference>
<dbReference type="InterPro" id="IPR000620">
    <property type="entry name" value="EamA_dom"/>
</dbReference>
<feature type="transmembrane region" description="Helical" evidence="8">
    <location>
        <begin position="163"/>
        <end position="183"/>
    </location>
</feature>
<comment type="caution">
    <text evidence="10">The sequence shown here is derived from an EMBL/GenBank/DDBJ whole genome shotgun (WGS) entry which is preliminary data.</text>
</comment>
<evidence type="ECO:0000256" key="3">
    <source>
        <dbReference type="ARBA" id="ARBA00022475"/>
    </source>
</evidence>
<keyword evidence="4 8" id="KW-0812">Transmembrane</keyword>
<gene>
    <name evidence="10" type="ORF">ACFFVI_04370</name>
</gene>
<reference evidence="10 11" key="1">
    <citation type="submission" date="2024-09" db="EMBL/GenBank/DDBJ databases">
        <authorList>
            <person name="Sun Q."/>
            <person name="Mori K."/>
        </authorList>
    </citation>
    <scope>NUCLEOTIDE SEQUENCE [LARGE SCALE GENOMIC DNA]</scope>
    <source>
        <strain evidence="10 11">TISTR 1856</strain>
    </source>
</reference>
<evidence type="ECO:0000313" key="10">
    <source>
        <dbReference type="EMBL" id="MFB9376197.1"/>
    </source>
</evidence>
<evidence type="ECO:0000256" key="8">
    <source>
        <dbReference type="SAM" id="Phobius"/>
    </source>
</evidence>
<evidence type="ECO:0000256" key="2">
    <source>
        <dbReference type="ARBA" id="ARBA00007362"/>
    </source>
</evidence>
<evidence type="ECO:0000256" key="6">
    <source>
        <dbReference type="ARBA" id="ARBA00023136"/>
    </source>
</evidence>
<comment type="subcellular location">
    <subcellularLocation>
        <location evidence="1">Cell membrane</location>
        <topology evidence="1">Multi-pass membrane protein</topology>
    </subcellularLocation>
</comment>
<dbReference type="InterPro" id="IPR051258">
    <property type="entry name" value="Diverse_Substrate_Transporter"/>
</dbReference>
<accession>A0ABV5LQ69</accession>
<feature type="transmembrane region" description="Helical" evidence="8">
    <location>
        <begin position="111"/>
        <end position="131"/>
    </location>
</feature>
<feature type="region of interest" description="Disordered" evidence="7">
    <location>
        <begin position="1"/>
        <end position="23"/>
    </location>
</feature>
<evidence type="ECO:0000256" key="5">
    <source>
        <dbReference type="ARBA" id="ARBA00022989"/>
    </source>
</evidence>
<sequence>MTAQTGVAPSPDPQVRALPGTSGRRTWPGVLTALGGAGGNQVGAAIGAQAFAAIGPAGVVATRQLVAAAVLLPVARPRVRSLTWSQWWPVLLLALIFATMNLTLYSAVDRVGLALAVTLEFLGPLGVALVASRSRRDLLTAAVAAVGVYVLVLPGPASDLVGIALGLVAGACWAGYIVVNRVVGARLTGLQGPALASGFCALGFLPVLLLGTAAGSWSAATVVRSIATGLLSSVVPYAADLTALRTVPPRLFGVLASSQPVLAAITGLLLLGQRLDVHEWAGIAIVVLANVLAVTGRPTPTR</sequence>
<feature type="transmembrane region" description="Helical" evidence="8">
    <location>
        <begin position="138"/>
        <end position="157"/>
    </location>
</feature>
<keyword evidence="6 8" id="KW-0472">Membrane</keyword>
<feature type="transmembrane region" description="Helical" evidence="8">
    <location>
        <begin position="87"/>
        <end position="105"/>
    </location>
</feature>
<dbReference type="Pfam" id="PF00892">
    <property type="entry name" value="EamA"/>
    <property type="match status" value="1"/>
</dbReference>
<keyword evidence="3" id="KW-1003">Cell membrane</keyword>
<proteinExistence type="inferred from homology"/>
<dbReference type="PANTHER" id="PTHR42920">
    <property type="entry name" value="OS03G0707200 PROTEIN-RELATED"/>
    <property type="match status" value="1"/>
</dbReference>
<feature type="transmembrane region" description="Helical" evidence="8">
    <location>
        <begin position="277"/>
        <end position="296"/>
    </location>
</feature>
<protein>
    <submittedName>
        <fullName evidence="10">DMT family transporter</fullName>
    </submittedName>
</protein>
<evidence type="ECO:0000256" key="1">
    <source>
        <dbReference type="ARBA" id="ARBA00004651"/>
    </source>
</evidence>
<keyword evidence="11" id="KW-1185">Reference proteome</keyword>
<evidence type="ECO:0000256" key="4">
    <source>
        <dbReference type="ARBA" id="ARBA00022692"/>
    </source>
</evidence>
<feature type="transmembrane region" description="Helical" evidence="8">
    <location>
        <begin position="195"/>
        <end position="215"/>
    </location>
</feature>
<evidence type="ECO:0000259" key="9">
    <source>
        <dbReference type="Pfam" id="PF00892"/>
    </source>
</evidence>
<dbReference type="InterPro" id="IPR037185">
    <property type="entry name" value="EmrE-like"/>
</dbReference>
<dbReference type="Proteomes" id="UP001589748">
    <property type="component" value="Unassembled WGS sequence"/>
</dbReference>
<evidence type="ECO:0000256" key="7">
    <source>
        <dbReference type="SAM" id="MobiDB-lite"/>
    </source>
</evidence>
<organism evidence="10 11">
    <name type="scientific">Kineococcus gynurae</name>
    <dbReference type="NCBI Taxonomy" id="452979"/>
    <lineage>
        <taxon>Bacteria</taxon>
        <taxon>Bacillati</taxon>
        <taxon>Actinomycetota</taxon>
        <taxon>Actinomycetes</taxon>
        <taxon>Kineosporiales</taxon>
        <taxon>Kineosporiaceae</taxon>
        <taxon>Kineococcus</taxon>
    </lineage>
</organism>
<name>A0ABV5LQ69_9ACTN</name>
<keyword evidence="5 8" id="KW-1133">Transmembrane helix</keyword>
<feature type="domain" description="EamA" evidence="9">
    <location>
        <begin position="161"/>
        <end position="294"/>
    </location>
</feature>
<feature type="transmembrane region" description="Helical" evidence="8">
    <location>
        <begin position="251"/>
        <end position="271"/>
    </location>
</feature>
<comment type="similarity">
    <text evidence="2">Belongs to the EamA transporter family.</text>
</comment>
<feature type="transmembrane region" description="Helical" evidence="8">
    <location>
        <begin position="221"/>
        <end position="239"/>
    </location>
</feature>
<dbReference type="RefSeq" id="WP_380134772.1">
    <property type="nucleotide sequence ID" value="NZ_JBHLUI010000002.1"/>
</dbReference>